<dbReference type="EMBL" id="BAABFC010000029">
    <property type="protein sequence ID" value="GAA4504408.1"/>
    <property type="molecule type" value="Genomic_DNA"/>
</dbReference>
<reference evidence="2" key="1">
    <citation type="journal article" date="2019" name="Int. J. Syst. Evol. Microbiol.">
        <title>The Global Catalogue of Microorganisms (GCM) 10K type strain sequencing project: providing services to taxonomists for standard genome sequencing and annotation.</title>
        <authorList>
            <consortium name="The Broad Institute Genomics Platform"/>
            <consortium name="The Broad Institute Genome Sequencing Center for Infectious Disease"/>
            <person name="Wu L."/>
            <person name="Ma J."/>
        </authorList>
    </citation>
    <scope>NUCLEOTIDE SEQUENCE [LARGE SCALE GENOMIC DNA]</scope>
    <source>
        <strain evidence="2">JCM 32226</strain>
    </source>
</reference>
<dbReference type="RefSeq" id="WP_345015024.1">
    <property type="nucleotide sequence ID" value="NZ_BAABFC010000029.1"/>
</dbReference>
<dbReference type="InterPro" id="IPR011009">
    <property type="entry name" value="Kinase-like_dom_sf"/>
</dbReference>
<name>A0ABP8QJU6_9GAMM</name>
<organism evidence="1 2">
    <name type="scientific">Pseudaeromonas paramecii</name>
    <dbReference type="NCBI Taxonomy" id="2138166"/>
    <lineage>
        <taxon>Bacteria</taxon>
        <taxon>Pseudomonadati</taxon>
        <taxon>Pseudomonadota</taxon>
        <taxon>Gammaproteobacteria</taxon>
        <taxon>Aeromonadales</taxon>
        <taxon>Aeromonadaceae</taxon>
        <taxon>Pseudaeromonas</taxon>
    </lineage>
</organism>
<dbReference type="SUPFAM" id="SSF56112">
    <property type="entry name" value="Protein kinase-like (PK-like)"/>
    <property type="match status" value="1"/>
</dbReference>
<gene>
    <name evidence="1" type="ORF">GCM10023095_32360</name>
</gene>
<evidence type="ECO:0008006" key="3">
    <source>
        <dbReference type="Google" id="ProtNLM"/>
    </source>
</evidence>
<keyword evidence="2" id="KW-1185">Reference proteome</keyword>
<evidence type="ECO:0000313" key="1">
    <source>
        <dbReference type="EMBL" id="GAA4504408.1"/>
    </source>
</evidence>
<sequence>MRPIPHPLGQLELDGQQLRLEGVPYQAVRELGRGKSAISWLYQRQADHPSLPRELVLKRYCQTGYETVPFDQILDFELCSYLRLLESGIPHPRLLAYSQAHYALAKEYIAGELIVEIQQREGLDDRHFGAMLQMAGRLQAAGYHVDFFPTNFVLNERGLHYIDYEAHPYSEEWNFANWGIFYWLNREGMAAYLSSGEVAHINKPGEPKPLEAPFLRQRESILRRLS</sequence>
<comment type="caution">
    <text evidence="1">The sequence shown here is derived from an EMBL/GenBank/DDBJ whole genome shotgun (WGS) entry which is preliminary data.</text>
</comment>
<dbReference type="Proteomes" id="UP001501321">
    <property type="component" value="Unassembled WGS sequence"/>
</dbReference>
<accession>A0ABP8QJU6</accession>
<protein>
    <recommendedName>
        <fullName evidence="3">Serine/threonine protein kinase</fullName>
    </recommendedName>
</protein>
<evidence type="ECO:0000313" key="2">
    <source>
        <dbReference type="Proteomes" id="UP001501321"/>
    </source>
</evidence>
<proteinExistence type="predicted"/>